<evidence type="ECO:0000313" key="1">
    <source>
        <dbReference type="EMBL" id="GAF85165.1"/>
    </source>
</evidence>
<dbReference type="EMBL" id="BARS01004971">
    <property type="protein sequence ID" value="GAF85165.1"/>
    <property type="molecule type" value="Genomic_DNA"/>
</dbReference>
<reference evidence="1" key="1">
    <citation type="journal article" date="2014" name="Front. Microbiol.">
        <title>High frequency of phylogenetically diverse reductive dehalogenase-homologous genes in deep subseafloor sedimentary metagenomes.</title>
        <authorList>
            <person name="Kawai M."/>
            <person name="Futagami T."/>
            <person name="Toyoda A."/>
            <person name="Takaki Y."/>
            <person name="Nishi S."/>
            <person name="Hori S."/>
            <person name="Arai W."/>
            <person name="Tsubouchi T."/>
            <person name="Morono Y."/>
            <person name="Uchiyama I."/>
            <person name="Ito T."/>
            <person name="Fujiyama A."/>
            <person name="Inagaki F."/>
            <person name="Takami H."/>
        </authorList>
    </citation>
    <scope>NUCLEOTIDE SEQUENCE</scope>
    <source>
        <strain evidence="1">Expedition CK06-06</strain>
    </source>
</reference>
<accession>X0U9I7</accession>
<organism evidence="1">
    <name type="scientific">marine sediment metagenome</name>
    <dbReference type="NCBI Taxonomy" id="412755"/>
    <lineage>
        <taxon>unclassified sequences</taxon>
        <taxon>metagenomes</taxon>
        <taxon>ecological metagenomes</taxon>
    </lineage>
</organism>
<sequence length="57" mass="6478">MEGMFFLLLALYVLLKVFMHPLTVFNNPKYPGRKALVAAVSRQEDPLPLKSESCSHE</sequence>
<name>X0U9I7_9ZZZZ</name>
<gene>
    <name evidence="1" type="ORF">S01H1_09726</name>
</gene>
<protein>
    <submittedName>
        <fullName evidence="1">Uncharacterized protein</fullName>
    </submittedName>
</protein>
<proteinExistence type="predicted"/>
<dbReference type="AlphaFoldDB" id="X0U9I7"/>
<comment type="caution">
    <text evidence="1">The sequence shown here is derived from an EMBL/GenBank/DDBJ whole genome shotgun (WGS) entry which is preliminary data.</text>
</comment>